<evidence type="ECO:0000313" key="2">
    <source>
        <dbReference type="EMBL" id="VEL06595.1"/>
    </source>
</evidence>
<name>A0A448W9S7_9PLAT</name>
<dbReference type="EMBL" id="CAAALY010000080">
    <property type="protein sequence ID" value="VEL06595.1"/>
    <property type="molecule type" value="Genomic_DNA"/>
</dbReference>
<reference evidence="2" key="1">
    <citation type="submission" date="2018-11" db="EMBL/GenBank/DDBJ databases">
        <authorList>
            <consortium name="Pathogen Informatics"/>
        </authorList>
    </citation>
    <scope>NUCLEOTIDE SEQUENCE</scope>
</reference>
<dbReference type="AlphaFoldDB" id="A0A448W9S7"/>
<organism evidence="2 3">
    <name type="scientific">Protopolystoma xenopodis</name>
    <dbReference type="NCBI Taxonomy" id="117903"/>
    <lineage>
        <taxon>Eukaryota</taxon>
        <taxon>Metazoa</taxon>
        <taxon>Spiralia</taxon>
        <taxon>Lophotrochozoa</taxon>
        <taxon>Platyhelminthes</taxon>
        <taxon>Monogenea</taxon>
        <taxon>Polyopisthocotylea</taxon>
        <taxon>Polystomatidea</taxon>
        <taxon>Polystomatidae</taxon>
        <taxon>Protopolystoma</taxon>
    </lineage>
</organism>
<proteinExistence type="predicted"/>
<gene>
    <name evidence="2" type="ORF">PXEA_LOCUS35</name>
</gene>
<evidence type="ECO:0000313" key="3">
    <source>
        <dbReference type="Proteomes" id="UP000784294"/>
    </source>
</evidence>
<keyword evidence="3" id="KW-1185">Reference proteome</keyword>
<protein>
    <submittedName>
        <fullName evidence="2">Uncharacterized protein</fullName>
    </submittedName>
</protein>
<comment type="caution">
    <text evidence="2">The sequence shown here is derived from an EMBL/GenBank/DDBJ whole genome shotgun (WGS) entry which is preliminary data.</text>
</comment>
<evidence type="ECO:0000256" key="1">
    <source>
        <dbReference type="SAM" id="MobiDB-lite"/>
    </source>
</evidence>
<accession>A0A448W9S7</accession>
<dbReference type="OrthoDB" id="1706066at2759"/>
<dbReference type="Proteomes" id="UP000784294">
    <property type="component" value="Unassembled WGS sequence"/>
</dbReference>
<feature type="region of interest" description="Disordered" evidence="1">
    <location>
        <begin position="53"/>
        <end position="75"/>
    </location>
</feature>
<sequence>MSSRILITCDGAWRGVKLIRLKELANEAMDILSKRGKPLNHCVVLQHITRSPSDPDQIVSGDERPGKRPCLSHSA</sequence>